<comment type="subcellular location">
    <subcellularLocation>
        <location evidence="1">Membrane</location>
        <topology evidence="1">Multi-pass membrane protein</topology>
    </subcellularLocation>
</comment>
<dbReference type="InterPro" id="IPR036259">
    <property type="entry name" value="MFS_trans_sf"/>
</dbReference>
<dbReference type="Gene3D" id="1.20.1250.20">
    <property type="entry name" value="MFS general substrate transporter like domains"/>
    <property type="match status" value="1"/>
</dbReference>
<comment type="similarity">
    <text evidence="2">Belongs to the major facilitator superfamily. Folate-biopterin transporter (TC 2.A.71) family.</text>
</comment>
<reference evidence="8" key="1">
    <citation type="submission" date="2021-12" db="EMBL/GenBank/DDBJ databases">
        <title>Prjna785345.</title>
        <authorList>
            <person name="Rujirawat T."/>
            <person name="Krajaejun T."/>
        </authorList>
    </citation>
    <scope>NUCLEOTIDE SEQUENCE</scope>
    <source>
        <strain evidence="8">Pi057C3</strain>
    </source>
</reference>
<evidence type="ECO:0000256" key="1">
    <source>
        <dbReference type="ARBA" id="ARBA00004141"/>
    </source>
</evidence>
<dbReference type="EMBL" id="JAKCXM010000375">
    <property type="protein sequence ID" value="KAJ0394914.1"/>
    <property type="molecule type" value="Genomic_DNA"/>
</dbReference>
<feature type="transmembrane region" description="Helical" evidence="7">
    <location>
        <begin position="445"/>
        <end position="466"/>
    </location>
</feature>
<comment type="caution">
    <text evidence="8">The sequence shown here is derived from an EMBL/GenBank/DDBJ whole genome shotgun (WGS) entry which is preliminary data.</text>
</comment>
<dbReference type="PANTHER" id="PTHR31585">
    <property type="entry name" value="FOLATE-BIOPTERIN TRANSPORTER 1, CHLOROPLASTIC"/>
    <property type="match status" value="1"/>
</dbReference>
<feature type="transmembrane region" description="Helical" evidence="7">
    <location>
        <begin position="65"/>
        <end position="86"/>
    </location>
</feature>
<dbReference type="Proteomes" id="UP001209570">
    <property type="component" value="Unassembled WGS sequence"/>
</dbReference>
<evidence type="ECO:0000256" key="6">
    <source>
        <dbReference type="ARBA" id="ARBA00023136"/>
    </source>
</evidence>
<organism evidence="8 9">
    <name type="scientific">Pythium insidiosum</name>
    <name type="common">Pythiosis disease agent</name>
    <dbReference type="NCBI Taxonomy" id="114742"/>
    <lineage>
        <taxon>Eukaryota</taxon>
        <taxon>Sar</taxon>
        <taxon>Stramenopiles</taxon>
        <taxon>Oomycota</taxon>
        <taxon>Peronosporomycetes</taxon>
        <taxon>Pythiales</taxon>
        <taxon>Pythiaceae</taxon>
        <taxon>Pythium</taxon>
    </lineage>
</organism>
<feature type="transmembrane region" description="Helical" evidence="7">
    <location>
        <begin position="233"/>
        <end position="252"/>
    </location>
</feature>
<evidence type="ECO:0000256" key="2">
    <source>
        <dbReference type="ARBA" id="ARBA00007015"/>
    </source>
</evidence>
<evidence type="ECO:0000256" key="7">
    <source>
        <dbReference type="SAM" id="Phobius"/>
    </source>
</evidence>
<feature type="transmembrane region" description="Helical" evidence="7">
    <location>
        <begin position="191"/>
        <end position="213"/>
    </location>
</feature>
<evidence type="ECO:0000256" key="3">
    <source>
        <dbReference type="ARBA" id="ARBA00022448"/>
    </source>
</evidence>
<evidence type="ECO:0000313" key="9">
    <source>
        <dbReference type="Proteomes" id="UP001209570"/>
    </source>
</evidence>
<keyword evidence="6 7" id="KW-0472">Membrane</keyword>
<keyword evidence="5 7" id="KW-1133">Transmembrane helix</keyword>
<dbReference type="Pfam" id="PF03092">
    <property type="entry name" value="BT1"/>
    <property type="match status" value="1"/>
</dbReference>
<feature type="transmembrane region" description="Helical" evidence="7">
    <location>
        <begin position="553"/>
        <end position="571"/>
    </location>
</feature>
<evidence type="ECO:0000313" key="8">
    <source>
        <dbReference type="EMBL" id="KAJ0394914.1"/>
    </source>
</evidence>
<feature type="transmembrane region" description="Helical" evidence="7">
    <location>
        <begin position="106"/>
        <end position="124"/>
    </location>
</feature>
<name>A0AAD5Q7M1_PYTIN</name>
<feature type="transmembrane region" description="Helical" evidence="7">
    <location>
        <begin position="407"/>
        <end position="433"/>
    </location>
</feature>
<feature type="transmembrane region" description="Helical" evidence="7">
    <location>
        <begin position="380"/>
        <end position="401"/>
    </location>
</feature>
<feature type="transmembrane region" description="Helical" evidence="7">
    <location>
        <begin position="131"/>
        <end position="151"/>
    </location>
</feature>
<dbReference type="InterPro" id="IPR039309">
    <property type="entry name" value="BT1"/>
</dbReference>
<gene>
    <name evidence="8" type="ORF">P43SY_009102</name>
</gene>
<feature type="transmembrane region" description="Helical" evidence="7">
    <location>
        <begin position="309"/>
        <end position="331"/>
    </location>
</feature>
<keyword evidence="3" id="KW-0813">Transport</keyword>
<feature type="transmembrane region" description="Helical" evidence="7">
    <location>
        <begin position="513"/>
        <end position="533"/>
    </location>
</feature>
<feature type="transmembrane region" description="Helical" evidence="7">
    <location>
        <begin position="351"/>
        <end position="368"/>
    </location>
</feature>
<evidence type="ECO:0000256" key="4">
    <source>
        <dbReference type="ARBA" id="ARBA00022692"/>
    </source>
</evidence>
<dbReference type="PANTHER" id="PTHR31585:SF5">
    <property type="entry name" value="RNA-BINDING S4 DOMAIN-CONTAINING PROTEIN"/>
    <property type="match status" value="1"/>
</dbReference>
<dbReference type="AlphaFoldDB" id="A0AAD5Q7M1"/>
<evidence type="ECO:0000256" key="5">
    <source>
        <dbReference type="ARBA" id="ARBA00022989"/>
    </source>
</evidence>
<sequence>MAMRRSDVGRLDIAERASYLSSTGVAKPDGYADMKTPDAAAELEGGALRAGGAPKLLSRENFGLLVHYGAVGLISASLPATAFPFIQNYLNSDGKTLASAEALISLPWSLKVFYGLISDCLPIMGYRRRPYMVLGWTLCIAMLIIMATMPVGDPYWTFPEDANLNPDEQPEAFAAAVARANTSAPGKGAKYVLMMMLATVGYLLANVSADGVVVELAQREPIEVRGTTQSMIYGFRSLVEVLGHLIVGFGFNGKDYGGTFDFSISFPTLMLIFAIMLAPVVPVLWFFVTETKRPPTKIREYFGELIAIIQMRAVYQVIFYSFFFNVFSAIYNVAASPFSRYIIKVTPLNQTLAQIAGSLLTFLGIWITGKYGLHWSWRKIIIIGTLVVNAADAITMFITVWDVFRSQWMWLGIPVAVKVPYGISFVISTFVVVELATDGHEGAMYGLLTMVANLASPFAATLTKIIGAMYGLLTMVANLASPFAATLTKIIGANWDFSNERIMTDSHGLRRDMTYASIIAFASTVFSFVFLVFLPPQKEATQKLKREGGSSKWLGGLTALYITFALVWAVMTNLMTMYDATSCLVIAGGSGC</sequence>
<accession>A0AAD5Q7M1</accession>
<proteinExistence type="inferred from homology"/>
<evidence type="ECO:0008006" key="10">
    <source>
        <dbReference type="Google" id="ProtNLM"/>
    </source>
</evidence>
<dbReference type="SUPFAM" id="SSF103473">
    <property type="entry name" value="MFS general substrate transporter"/>
    <property type="match status" value="1"/>
</dbReference>
<feature type="transmembrane region" description="Helical" evidence="7">
    <location>
        <begin position="264"/>
        <end position="288"/>
    </location>
</feature>
<keyword evidence="4 7" id="KW-0812">Transmembrane</keyword>
<protein>
    <recommendedName>
        <fullName evidence="10">Folate-Biopterin Transporter (FBT) family</fullName>
    </recommendedName>
</protein>
<dbReference type="GO" id="GO:0016020">
    <property type="term" value="C:membrane"/>
    <property type="evidence" value="ECO:0007669"/>
    <property type="project" value="UniProtKB-SubCell"/>
</dbReference>
<keyword evidence="9" id="KW-1185">Reference proteome</keyword>